<dbReference type="PANTHER" id="PTHR46401">
    <property type="entry name" value="GLYCOSYLTRANSFERASE WBBK-RELATED"/>
    <property type="match status" value="1"/>
</dbReference>
<dbReference type="AlphaFoldDB" id="A0A1F5KKB6"/>
<evidence type="ECO:0000256" key="1">
    <source>
        <dbReference type="ARBA" id="ARBA00022679"/>
    </source>
</evidence>
<dbReference type="Pfam" id="PF13439">
    <property type="entry name" value="Glyco_transf_4"/>
    <property type="match status" value="1"/>
</dbReference>
<evidence type="ECO:0000313" key="5">
    <source>
        <dbReference type="Proteomes" id="UP000177328"/>
    </source>
</evidence>
<gene>
    <name evidence="4" type="ORF">A3D25_02295</name>
</gene>
<dbReference type="Gene3D" id="3.40.50.2000">
    <property type="entry name" value="Glycogen Phosphorylase B"/>
    <property type="match status" value="2"/>
</dbReference>
<evidence type="ECO:0000313" key="4">
    <source>
        <dbReference type="EMBL" id="OGE41332.1"/>
    </source>
</evidence>
<dbReference type="EMBL" id="MFDD01000002">
    <property type="protein sequence ID" value="OGE41332.1"/>
    <property type="molecule type" value="Genomic_DNA"/>
</dbReference>
<dbReference type="SUPFAM" id="SSF53756">
    <property type="entry name" value="UDP-Glycosyltransferase/glycogen phosphorylase"/>
    <property type="match status" value="1"/>
</dbReference>
<dbReference type="InterPro" id="IPR001296">
    <property type="entry name" value="Glyco_trans_1"/>
</dbReference>
<dbReference type="CDD" id="cd03801">
    <property type="entry name" value="GT4_PimA-like"/>
    <property type="match status" value="1"/>
</dbReference>
<accession>A0A1F5KKB6</accession>
<keyword evidence="1" id="KW-0808">Transferase</keyword>
<dbReference type="PANTHER" id="PTHR46401:SF2">
    <property type="entry name" value="GLYCOSYLTRANSFERASE WBBK-RELATED"/>
    <property type="match status" value="1"/>
</dbReference>
<organism evidence="4 5">
    <name type="scientific">Candidatus Daviesbacteria bacterium RIFCSPHIGHO2_02_FULL_43_12</name>
    <dbReference type="NCBI Taxonomy" id="1797776"/>
    <lineage>
        <taxon>Bacteria</taxon>
        <taxon>Candidatus Daviesiibacteriota</taxon>
    </lineage>
</organism>
<dbReference type="InterPro" id="IPR028098">
    <property type="entry name" value="Glyco_trans_4-like_N"/>
</dbReference>
<dbReference type="Proteomes" id="UP000177328">
    <property type="component" value="Unassembled WGS sequence"/>
</dbReference>
<reference evidence="4 5" key="1">
    <citation type="journal article" date="2016" name="Nat. Commun.">
        <title>Thousands of microbial genomes shed light on interconnected biogeochemical processes in an aquifer system.</title>
        <authorList>
            <person name="Anantharaman K."/>
            <person name="Brown C.T."/>
            <person name="Hug L.A."/>
            <person name="Sharon I."/>
            <person name="Castelle C.J."/>
            <person name="Probst A.J."/>
            <person name="Thomas B.C."/>
            <person name="Singh A."/>
            <person name="Wilkins M.J."/>
            <person name="Karaoz U."/>
            <person name="Brodie E.L."/>
            <person name="Williams K.H."/>
            <person name="Hubbard S.S."/>
            <person name="Banfield J.F."/>
        </authorList>
    </citation>
    <scope>NUCLEOTIDE SEQUENCE [LARGE SCALE GENOMIC DNA]</scope>
</reference>
<proteinExistence type="predicted"/>
<evidence type="ECO:0000259" key="3">
    <source>
        <dbReference type="Pfam" id="PF13439"/>
    </source>
</evidence>
<dbReference type="GO" id="GO:0016757">
    <property type="term" value="F:glycosyltransferase activity"/>
    <property type="evidence" value="ECO:0007669"/>
    <property type="project" value="InterPro"/>
</dbReference>
<evidence type="ECO:0008006" key="6">
    <source>
        <dbReference type="Google" id="ProtNLM"/>
    </source>
</evidence>
<protein>
    <recommendedName>
        <fullName evidence="6">Glycosyl transferase family 1 domain-containing protein</fullName>
    </recommendedName>
</protein>
<dbReference type="Pfam" id="PF00534">
    <property type="entry name" value="Glycos_transf_1"/>
    <property type="match status" value="1"/>
</dbReference>
<feature type="domain" description="Glycosyltransferase subfamily 4-like N-terminal" evidence="3">
    <location>
        <begin position="17"/>
        <end position="174"/>
    </location>
</feature>
<feature type="domain" description="Glycosyl transferase family 1" evidence="2">
    <location>
        <begin position="177"/>
        <end position="337"/>
    </location>
</feature>
<evidence type="ECO:0000259" key="2">
    <source>
        <dbReference type="Pfam" id="PF00534"/>
    </source>
</evidence>
<dbReference type="GO" id="GO:0009103">
    <property type="term" value="P:lipopolysaccharide biosynthetic process"/>
    <property type="evidence" value="ECO:0007669"/>
    <property type="project" value="TreeGrafter"/>
</dbReference>
<name>A0A1F5KKB6_9BACT</name>
<comment type="caution">
    <text evidence="4">The sequence shown here is derived from an EMBL/GenBank/DDBJ whole genome shotgun (WGS) entry which is preliminary data.</text>
</comment>
<sequence>MRILILNWRDFKDPRAGGAEVLTQEVAKRLVSLGHQVEQHNASYPGALRQETIDGVNFTRHGNYLTTYIYSFLYAFLHHRKFDVIVEEVHGVPYFSVFFVPSKIVVLACEVAKNHWSLTYPFPIDKIGRLLEKLYFNLYKKTPFLTISPSSRNELVKEGIKKQMITVIPMGLNATFPAVLPAKEKTPTIVFLGRLVPIKGIEDAIRAAYLISKKLPNMKLWIIGAGELSYQKKLEELVKSLGIEKLVVFWGFVSEAQKFDLLAKAHVLLVPSKNEGWGLIVPEAGIVGTPAVVYDVNGLRDIVQSQKTGIIASSNDPEGLADGALRLLGEKDKYKIIRQHLLDFAKGFTWEETTKTSLEVFAKVASPKSSL</sequence>